<feature type="chain" id="PRO_5047227054" evidence="1">
    <location>
        <begin position="28"/>
        <end position="56"/>
    </location>
</feature>
<evidence type="ECO:0000313" key="2">
    <source>
        <dbReference type="EMBL" id="MFD2068350.1"/>
    </source>
</evidence>
<keyword evidence="1" id="KW-0732">Signal</keyword>
<dbReference type="Proteomes" id="UP001597369">
    <property type="component" value="Unassembled WGS sequence"/>
</dbReference>
<sequence>MNHNLMKNAFTTVVVLCLVAQACVAEAASSLVASSKDTLQAEATAMLGRTISMLMK</sequence>
<organism evidence="2 3">
    <name type="scientific">Pontibacter silvestris</name>
    <dbReference type="NCBI Taxonomy" id="2305183"/>
    <lineage>
        <taxon>Bacteria</taxon>
        <taxon>Pseudomonadati</taxon>
        <taxon>Bacteroidota</taxon>
        <taxon>Cytophagia</taxon>
        <taxon>Cytophagales</taxon>
        <taxon>Hymenobacteraceae</taxon>
        <taxon>Pontibacter</taxon>
    </lineage>
</organism>
<feature type="signal peptide" evidence="1">
    <location>
        <begin position="1"/>
        <end position="27"/>
    </location>
</feature>
<dbReference type="EMBL" id="JBHUHV010000053">
    <property type="protein sequence ID" value="MFD2068350.1"/>
    <property type="molecule type" value="Genomic_DNA"/>
</dbReference>
<proteinExistence type="predicted"/>
<dbReference type="PROSITE" id="PS51257">
    <property type="entry name" value="PROKAR_LIPOPROTEIN"/>
    <property type="match status" value="1"/>
</dbReference>
<dbReference type="RefSeq" id="WP_229959324.1">
    <property type="nucleotide sequence ID" value="NZ_JAJJWI010000005.1"/>
</dbReference>
<keyword evidence="3" id="KW-1185">Reference proteome</keyword>
<evidence type="ECO:0000313" key="3">
    <source>
        <dbReference type="Proteomes" id="UP001597369"/>
    </source>
</evidence>
<reference evidence="3" key="1">
    <citation type="journal article" date="2019" name="Int. J. Syst. Evol. Microbiol.">
        <title>The Global Catalogue of Microorganisms (GCM) 10K type strain sequencing project: providing services to taxonomists for standard genome sequencing and annotation.</title>
        <authorList>
            <consortium name="The Broad Institute Genomics Platform"/>
            <consortium name="The Broad Institute Genome Sequencing Center for Infectious Disease"/>
            <person name="Wu L."/>
            <person name="Ma J."/>
        </authorList>
    </citation>
    <scope>NUCLEOTIDE SEQUENCE [LARGE SCALE GENOMIC DNA]</scope>
    <source>
        <strain evidence="3">JCM 16545</strain>
    </source>
</reference>
<name>A0ABW4X2G4_9BACT</name>
<comment type="caution">
    <text evidence="2">The sequence shown here is derived from an EMBL/GenBank/DDBJ whole genome shotgun (WGS) entry which is preliminary data.</text>
</comment>
<accession>A0ABW4X2G4</accession>
<protein>
    <submittedName>
        <fullName evidence="2">Uncharacterized protein</fullName>
    </submittedName>
</protein>
<gene>
    <name evidence="2" type="ORF">ACFSKU_15785</name>
</gene>
<evidence type="ECO:0000256" key="1">
    <source>
        <dbReference type="SAM" id="SignalP"/>
    </source>
</evidence>